<organism evidence="1 2">
    <name type="scientific">Botrytis elliptica</name>
    <dbReference type="NCBI Taxonomy" id="278938"/>
    <lineage>
        <taxon>Eukaryota</taxon>
        <taxon>Fungi</taxon>
        <taxon>Dikarya</taxon>
        <taxon>Ascomycota</taxon>
        <taxon>Pezizomycotina</taxon>
        <taxon>Leotiomycetes</taxon>
        <taxon>Helotiales</taxon>
        <taxon>Sclerotiniaceae</taxon>
        <taxon>Botrytis</taxon>
    </lineage>
</organism>
<dbReference type="AlphaFoldDB" id="A0A4Z1JRN5"/>
<name>A0A4Z1JRN5_9HELO</name>
<sequence>MTQSPRLEAWWKAEKAMGRRVGCKSLAGALLLPSVALAYAVYPVQEVGLLVVTERLQDRVYSGVSEVDPDPDRTCVGVWNRYRGYHKHVHTRVFRSLRVLDDSIVLGVVHDRGLVCHVRDPECEPARPYAYARLQMSNGVGDPPYEAVYLQEGPPRVDRGVDVDESQKLVGRGVGLQLGPCSYTRAVYIERYPVRCHASGRDQPVDKDPNGSRQLVGRWTVESEVIPDPDAITVIYRPLARHSPHPQHHPSGGPPSFRRLDRAVGRYVYEPTDEMGVVPDIPEGEVMAYDEVLRVPGEGADGRVVRCNYGIARVSQLRHLPVFKQHYPSRPVFSIKVSRGRMRGGTPRLGETELLSMMMQRMNVNVSDAVVTSDNIDVSICTRCSALPIFCDCVGPKSPVAHRADEPFAHGAVRIRDHSHAQHPRQAHIHAQVHDEYMITALLMMSIAALSTPDHTSGITALTKRMSGTDFINKTGSAYLDFPNRATTRGAVDPGSRSTLMVMGLISMLAGGM</sequence>
<evidence type="ECO:0000313" key="1">
    <source>
        <dbReference type="EMBL" id="TGO76278.1"/>
    </source>
</evidence>
<keyword evidence="2" id="KW-1185">Reference proteome</keyword>
<gene>
    <name evidence="1" type="ORF">BELL_0164g00070</name>
</gene>
<proteinExistence type="predicted"/>
<reference evidence="1 2" key="1">
    <citation type="submission" date="2017-12" db="EMBL/GenBank/DDBJ databases">
        <title>Comparative genomics of Botrytis spp.</title>
        <authorList>
            <person name="Valero-Jimenez C.A."/>
            <person name="Tapia P."/>
            <person name="Veloso J."/>
            <person name="Silva-Moreno E."/>
            <person name="Staats M."/>
            <person name="Valdes J.H."/>
            <person name="Van Kan J.A.L."/>
        </authorList>
    </citation>
    <scope>NUCLEOTIDE SEQUENCE [LARGE SCALE GENOMIC DNA]</scope>
    <source>
        <strain evidence="1 2">Be9601</strain>
    </source>
</reference>
<comment type="caution">
    <text evidence="1">The sequence shown here is derived from an EMBL/GenBank/DDBJ whole genome shotgun (WGS) entry which is preliminary data.</text>
</comment>
<dbReference type="Proteomes" id="UP000297229">
    <property type="component" value="Unassembled WGS sequence"/>
</dbReference>
<dbReference type="EMBL" id="PQXM01000163">
    <property type="protein sequence ID" value="TGO76278.1"/>
    <property type="molecule type" value="Genomic_DNA"/>
</dbReference>
<evidence type="ECO:0000313" key="2">
    <source>
        <dbReference type="Proteomes" id="UP000297229"/>
    </source>
</evidence>
<protein>
    <submittedName>
        <fullName evidence="1">Uncharacterized protein</fullName>
    </submittedName>
</protein>
<accession>A0A4Z1JRN5</accession>